<keyword evidence="11" id="KW-0444">Lipid biosynthesis</keyword>
<feature type="binding site" evidence="10">
    <location>
        <position position="259"/>
    </location>
    <ligand>
        <name>CoA</name>
        <dbReference type="ChEBI" id="CHEBI:57287"/>
    </ligand>
</feature>
<keyword evidence="6 11" id="KW-0756">Sterol biosynthesis</keyword>
<dbReference type="Proteomes" id="UP001153636">
    <property type="component" value="Chromosome 1"/>
</dbReference>
<proteinExistence type="inferred from homology"/>
<keyword evidence="4 11" id="KW-0808">Transferase</keyword>
<name>A0A9P0G6E1_9CUCU</name>
<dbReference type="AlphaFoldDB" id="A0A9P0G6E1"/>
<feature type="binding site" evidence="10">
    <location>
        <position position="212"/>
    </location>
    <ligand>
        <name>CoA</name>
        <dbReference type="ChEBI" id="CHEBI:57287"/>
    </ligand>
</feature>
<organism evidence="14 15">
    <name type="scientific">Psylliodes chrysocephalus</name>
    <dbReference type="NCBI Taxonomy" id="3402493"/>
    <lineage>
        <taxon>Eukaryota</taxon>
        <taxon>Metazoa</taxon>
        <taxon>Ecdysozoa</taxon>
        <taxon>Arthropoda</taxon>
        <taxon>Hexapoda</taxon>
        <taxon>Insecta</taxon>
        <taxon>Pterygota</taxon>
        <taxon>Neoptera</taxon>
        <taxon>Endopterygota</taxon>
        <taxon>Coleoptera</taxon>
        <taxon>Polyphaga</taxon>
        <taxon>Cucujiformia</taxon>
        <taxon>Chrysomeloidea</taxon>
        <taxon>Chrysomelidae</taxon>
        <taxon>Galerucinae</taxon>
        <taxon>Alticini</taxon>
        <taxon>Psylliodes</taxon>
    </lineage>
</organism>
<comment type="similarity">
    <text evidence="2 11">Belongs to the thiolase-like superfamily. HMG-CoA synthase family.</text>
</comment>
<reference evidence="14" key="1">
    <citation type="submission" date="2022-01" db="EMBL/GenBank/DDBJ databases">
        <authorList>
            <person name="King R."/>
        </authorList>
    </citation>
    <scope>NUCLEOTIDE SEQUENCE</scope>
</reference>
<dbReference type="InterPro" id="IPR016039">
    <property type="entry name" value="Thiolase-like"/>
</dbReference>
<dbReference type="GO" id="GO:0010142">
    <property type="term" value="P:farnesyl diphosphate biosynthetic process, mevalonate pathway"/>
    <property type="evidence" value="ECO:0007669"/>
    <property type="project" value="InterPro"/>
</dbReference>
<dbReference type="OrthoDB" id="1269963at2759"/>
<dbReference type="Pfam" id="PF01154">
    <property type="entry name" value="HMG_CoA_synt_N"/>
    <property type="match status" value="1"/>
</dbReference>
<comment type="pathway">
    <text evidence="1 11">Metabolic intermediate biosynthesis; (R)-mevalonate biosynthesis; (R)-mevalonate from acetyl-CoA: step 2/3.</text>
</comment>
<dbReference type="SUPFAM" id="SSF53901">
    <property type="entry name" value="Thiolase-like"/>
    <property type="match status" value="2"/>
</dbReference>
<evidence type="ECO:0000313" key="15">
    <source>
        <dbReference type="Proteomes" id="UP001153636"/>
    </source>
</evidence>
<evidence type="ECO:0000256" key="4">
    <source>
        <dbReference type="ARBA" id="ARBA00022679"/>
    </source>
</evidence>
<dbReference type="FunFam" id="3.40.47.10:FF:000008">
    <property type="entry name" value="3-hydroxy-3-methylglutaryl coenzyme A synthase"/>
    <property type="match status" value="1"/>
</dbReference>
<dbReference type="CDD" id="cd00827">
    <property type="entry name" value="init_cond_enzymes"/>
    <property type="match status" value="1"/>
</dbReference>
<evidence type="ECO:0000259" key="13">
    <source>
        <dbReference type="Pfam" id="PF08540"/>
    </source>
</evidence>
<evidence type="ECO:0000256" key="8">
    <source>
        <dbReference type="ARBA" id="ARBA00056639"/>
    </source>
</evidence>
<feature type="binding site" evidence="10">
    <location>
        <position position="255"/>
    </location>
    <ligand>
        <name>CoA</name>
        <dbReference type="ChEBI" id="CHEBI:57287"/>
    </ligand>
</feature>
<dbReference type="GO" id="GO:0006084">
    <property type="term" value="P:acetyl-CoA metabolic process"/>
    <property type="evidence" value="ECO:0007669"/>
    <property type="project" value="InterPro"/>
</dbReference>
<evidence type="ECO:0000256" key="7">
    <source>
        <dbReference type="ARBA" id="ARBA00049887"/>
    </source>
</evidence>
<comment type="function">
    <text evidence="8">This enzyme condenses acetyl-CoA with acetoacetyl-CoA to form HMG-CoA, which is the substrate for HMG-CoA reductase.</text>
</comment>
<feature type="domain" description="Hydroxymethylglutaryl-coenzyme A synthase N-terminal" evidence="12">
    <location>
        <begin position="4"/>
        <end position="177"/>
    </location>
</feature>
<evidence type="ECO:0000256" key="9">
    <source>
        <dbReference type="PIRSR" id="PIRSR610122-1"/>
    </source>
</evidence>
<feature type="active site" description="Acyl-thioester intermediate" evidence="9">
    <location>
        <position position="120"/>
    </location>
</feature>
<dbReference type="PANTHER" id="PTHR43323:SF2">
    <property type="entry name" value="HYDROXYMETHYLGLUTARYL-COA SYNTHASE"/>
    <property type="match status" value="1"/>
</dbReference>
<protein>
    <recommendedName>
        <fullName evidence="3 11">Hydroxymethylglutaryl-CoA synthase</fullName>
        <shortName evidence="11">HMG-CoA synthase</shortName>
        <ecNumber evidence="3 11">2.3.3.10</ecNumber>
    </recommendedName>
    <alternativeName>
        <fullName evidence="11">3-hydroxy-3-methylglutaryl coenzyme A synthase</fullName>
    </alternativeName>
</protein>
<evidence type="ECO:0000259" key="12">
    <source>
        <dbReference type="Pfam" id="PF01154"/>
    </source>
</evidence>
<dbReference type="EMBL" id="OV651813">
    <property type="protein sequence ID" value="CAH1098540.1"/>
    <property type="molecule type" value="Genomic_DNA"/>
</dbReference>
<evidence type="ECO:0000256" key="2">
    <source>
        <dbReference type="ARBA" id="ARBA00007061"/>
    </source>
</evidence>
<keyword evidence="11" id="KW-1207">Sterol metabolism</keyword>
<dbReference type="InterPro" id="IPR010122">
    <property type="entry name" value="HMG_CoA_synthase_euk"/>
</dbReference>
<feature type="domain" description="Hydroxymethylglutaryl-coenzyme A synthase C-terminal" evidence="13">
    <location>
        <begin position="178"/>
        <end position="445"/>
    </location>
</feature>
<evidence type="ECO:0000256" key="1">
    <source>
        <dbReference type="ARBA" id="ARBA00005218"/>
    </source>
</evidence>
<dbReference type="InterPro" id="IPR013528">
    <property type="entry name" value="HMG_CoA_synth_N"/>
</dbReference>
<comment type="function">
    <text evidence="11">Catalyzes the condensation of acetyl-CoA with acetoacetyl-CoA to form HMG-CoA.</text>
</comment>
<dbReference type="Gene3D" id="3.40.47.10">
    <property type="match status" value="1"/>
</dbReference>
<dbReference type="GO" id="GO:0004421">
    <property type="term" value="F:hydroxymethylglutaryl-CoA synthase activity"/>
    <property type="evidence" value="ECO:0007669"/>
    <property type="project" value="UniProtKB-EC"/>
</dbReference>
<evidence type="ECO:0000256" key="5">
    <source>
        <dbReference type="ARBA" id="ARBA00022955"/>
    </source>
</evidence>
<keyword evidence="5 11" id="KW-0752">Steroid biosynthesis</keyword>
<dbReference type="InterPro" id="IPR013746">
    <property type="entry name" value="HMG_CoA_synt_C_dom"/>
</dbReference>
<keyword evidence="11" id="KW-0753">Steroid metabolism</keyword>
<evidence type="ECO:0000256" key="6">
    <source>
        <dbReference type="ARBA" id="ARBA00023011"/>
    </source>
</evidence>
<dbReference type="Pfam" id="PF08540">
    <property type="entry name" value="HMG_CoA_synt_C"/>
    <property type="match status" value="1"/>
</dbReference>
<keyword evidence="11" id="KW-0443">Lipid metabolism</keyword>
<accession>A0A9P0G6E1</accession>
<evidence type="ECO:0000256" key="10">
    <source>
        <dbReference type="PIRSR" id="PIRSR610122-2"/>
    </source>
</evidence>
<dbReference type="PANTHER" id="PTHR43323">
    <property type="entry name" value="3-HYDROXY-3-METHYLGLUTARYL COENZYME A SYNTHASE"/>
    <property type="match status" value="1"/>
</dbReference>
<evidence type="ECO:0000256" key="3">
    <source>
        <dbReference type="ARBA" id="ARBA00012978"/>
    </source>
</evidence>
<dbReference type="GO" id="GO:0016126">
    <property type="term" value="P:sterol biosynthetic process"/>
    <property type="evidence" value="ECO:0007669"/>
    <property type="project" value="UniProtKB-KW"/>
</dbReference>
<evidence type="ECO:0000256" key="11">
    <source>
        <dbReference type="RuleBase" id="RU364071"/>
    </source>
</evidence>
<keyword evidence="15" id="KW-1185">Reference proteome</keyword>
<sequence length="454" mass="50613">MDHWPKDVGILALELYIPSSYVNQTELEVHDGVSSGKYTIGLGQQNMGFCTDREDINSFCLTVVQKLMDNYKIKPQEVGRLEVGTETIIDKSKSVKSVLMQLFEPHGVTDLEGIDTTNACYGGTAALLNSIAWIESSSWNGRYAIAVAGDIAVYAKGSARPTGGAGAVAMLIGPNAPLVFDRGVRATYVKHAYDFYKPDLTSEYPVVDGKLSIQCYLNALDQCYQLYKKKVAEKTQKKVNLSDFDAVLFHTPYCKLVQKSLGRLSLIDFLQNPNNVGGLEKFKNIKLEDSYFDRDVEKAFLDVSKQYFIDKTKPSLLVASQVGNTYTSSLYGGLISLLSTKSSRELSGNKIVLFSYGSGLAATMFSITVKPNDALNKIVSHLGSLKRHLEQRQKVDPMKFEKCLELRQETCHKAPYEPVSCVDGFFPGTYYLTKIDEMHRRFYQRVPNVINGYS</sequence>
<comment type="catalytic activity">
    <reaction evidence="7">
        <text>acetoacetyl-CoA + acetyl-CoA + H2O = (3S)-3-hydroxy-3-methylglutaryl-CoA + CoA + H(+)</text>
        <dbReference type="Rhea" id="RHEA:10188"/>
        <dbReference type="ChEBI" id="CHEBI:15377"/>
        <dbReference type="ChEBI" id="CHEBI:15378"/>
        <dbReference type="ChEBI" id="CHEBI:43074"/>
        <dbReference type="ChEBI" id="CHEBI:57286"/>
        <dbReference type="ChEBI" id="CHEBI:57287"/>
        <dbReference type="ChEBI" id="CHEBI:57288"/>
        <dbReference type="EC" id="2.3.3.10"/>
    </reaction>
    <physiologicalReaction direction="left-to-right" evidence="7">
        <dbReference type="Rhea" id="RHEA:10189"/>
    </physiologicalReaction>
</comment>
<feature type="active site" description="Proton donor/acceptor" evidence="9">
    <location>
        <position position="250"/>
    </location>
</feature>
<dbReference type="NCBIfam" id="TIGR01833">
    <property type="entry name" value="HMG-CoA-S_euk"/>
    <property type="match status" value="1"/>
</dbReference>
<dbReference type="EC" id="2.3.3.10" evidence="3 11"/>
<feature type="active site" description="Proton donor/acceptor" evidence="9">
    <location>
        <position position="86"/>
    </location>
</feature>
<gene>
    <name evidence="14" type="ORF">PSYICH_LOCUS77</name>
</gene>
<evidence type="ECO:0000313" key="14">
    <source>
        <dbReference type="EMBL" id="CAH1098540.1"/>
    </source>
</evidence>